<dbReference type="InterPro" id="IPR000626">
    <property type="entry name" value="Ubiquitin-like_dom"/>
</dbReference>
<dbReference type="Proteomes" id="UP001318040">
    <property type="component" value="Chromosome 1"/>
</dbReference>
<dbReference type="CDD" id="cd14326">
    <property type="entry name" value="UBA_UBL7"/>
    <property type="match status" value="1"/>
</dbReference>
<dbReference type="AlphaFoldDB" id="A0AAJ7UCH2"/>
<dbReference type="CTD" id="84993"/>
<feature type="domain" description="UBA" evidence="2">
    <location>
        <begin position="331"/>
        <end position="376"/>
    </location>
</feature>
<dbReference type="InterPro" id="IPR047878">
    <property type="entry name" value="UBL7_UBA"/>
</dbReference>
<evidence type="ECO:0000259" key="2">
    <source>
        <dbReference type="PROSITE" id="PS50030"/>
    </source>
</evidence>
<dbReference type="PANTHER" id="PTHR10677">
    <property type="entry name" value="UBIQUILIN"/>
    <property type="match status" value="1"/>
</dbReference>
<dbReference type="InterPro" id="IPR009060">
    <property type="entry name" value="UBA-like_sf"/>
</dbReference>
<feature type="compositionally biased region" description="Polar residues" evidence="1">
    <location>
        <begin position="233"/>
        <end position="250"/>
    </location>
</feature>
<organism evidence="4 5">
    <name type="scientific">Petromyzon marinus</name>
    <name type="common">Sea lamprey</name>
    <dbReference type="NCBI Taxonomy" id="7757"/>
    <lineage>
        <taxon>Eukaryota</taxon>
        <taxon>Metazoa</taxon>
        <taxon>Chordata</taxon>
        <taxon>Craniata</taxon>
        <taxon>Vertebrata</taxon>
        <taxon>Cyclostomata</taxon>
        <taxon>Hyperoartia</taxon>
        <taxon>Petromyzontiformes</taxon>
        <taxon>Petromyzontidae</taxon>
        <taxon>Petromyzon</taxon>
    </lineage>
</organism>
<name>A0AAJ7UCH2_PETMA</name>
<dbReference type="SMART" id="SM00213">
    <property type="entry name" value="UBQ"/>
    <property type="match status" value="1"/>
</dbReference>
<evidence type="ECO:0000259" key="3">
    <source>
        <dbReference type="PROSITE" id="PS50053"/>
    </source>
</evidence>
<dbReference type="Gene3D" id="3.10.20.90">
    <property type="entry name" value="Phosphatidylinositol 3-kinase Catalytic Subunit, Chain A, domain 1"/>
    <property type="match status" value="1"/>
</dbReference>
<dbReference type="RefSeq" id="XP_032833921.1">
    <property type="nucleotide sequence ID" value="XM_032978030.1"/>
</dbReference>
<dbReference type="PROSITE" id="PS50030">
    <property type="entry name" value="UBA"/>
    <property type="match status" value="1"/>
</dbReference>
<feature type="region of interest" description="Disordered" evidence="1">
    <location>
        <begin position="276"/>
        <end position="306"/>
    </location>
</feature>
<dbReference type="InterPro" id="IPR015496">
    <property type="entry name" value="Ubiquilin"/>
</dbReference>
<dbReference type="GO" id="GO:0031593">
    <property type="term" value="F:polyubiquitin modification-dependent protein binding"/>
    <property type="evidence" value="ECO:0007669"/>
    <property type="project" value="TreeGrafter"/>
</dbReference>
<dbReference type="PROSITE" id="PS50053">
    <property type="entry name" value="UBIQUITIN_2"/>
    <property type="match status" value="1"/>
</dbReference>
<feature type="domain" description="Ubiquitin-like" evidence="3">
    <location>
        <begin position="17"/>
        <end position="88"/>
    </location>
</feature>
<dbReference type="KEGG" id="pmrn:116956400"/>
<dbReference type="PANTHER" id="PTHR10677:SF25">
    <property type="entry name" value="UBIQUITIN-LIKE PROTEIN 7"/>
    <property type="match status" value="1"/>
</dbReference>
<protein>
    <submittedName>
        <fullName evidence="5">Ubiquitin-like protein 7</fullName>
    </submittedName>
</protein>
<reference evidence="5" key="1">
    <citation type="submission" date="2025-08" db="UniProtKB">
        <authorList>
            <consortium name="RefSeq"/>
        </authorList>
    </citation>
    <scope>IDENTIFICATION</scope>
    <source>
        <tissue evidence="5">Sperm</tissue>
    </source>
</reference>
<dbReference type="Gene3D" id="1.10.8.10">
    <property type="entry name" value="DNA helicase RuvA subunit, C-terminal domain"/>
    <property type="match status" value="1"/>
</dbReference>
<dbReference type="InterPro" id="IPR029071">
    <property type="entry name" value="Ubiquitin-like_domsf"/>
</dbReference>
<evidence type="ECO:0000313" key="4">
    <source>
        <dbReference type="Proteomes" id="UP001318040"/>
    </source>
</evidence>
<dbReference type="SMART" id="SM00165">
    <property type="entry name" value="UBA"/>
    <property type="match status" value="1"/>
</dbReference>
<keyword evidence="4" id="KW-1185">Reference proteome</keyword>
<sequence length="379" mass="39866">MMEEEEEGAMETKGICVKVAERLSDGRIAFPDISVQHSALAAKEIIARKIHVAPVLIDLVFCGKRLQDGQSLESCGVQPGATVHVLRRAWPEPTACPEPVDKVEAQRALRFLHSAIASSLTHREAIFKTLNSKESLDQLVVATPGLSNDPIALGVLQDKDLFMLFADPSLLDKLIASHPALVNAMVLLLHSIVGSTPLTGSGASARQRTTSASYDIPGGFAFDGLSDDEEGEQSQSGALDQQMMGTSRPSSLRYAGSSGPRPITQTELATALALASTPGSSANTPTSGLQASTATSPGFGAAQPSTSAGAIRPEIFTHALQHALRANNLPSAQPTQWRAQLQQLRAMGIHDDGLSLRALQATGGDIQAALELIFAGMAP</sequence>
<gene>
    <name evidence="5" type="primary">UBL7</name>
</gene>
<evidence type="ECO:0000313" key="5">
    <source>
        <dbReference type="RefSeq" id="XP_032833921.1"/>
    </source>
</evidence>
<proteinExistence type="predicted"/>
<dbReference type="GO" id="GO:0005829">
    <property type="term" value="C:cytosol"/>
    <property type="evidence" value="ECO:0007669"/>
    <property type="project" value="TreeGrafter"/>
</dbReference>
<dbReference type="InterPro" id="IPR015940">
    <property type="entry name" value="UBA"/>
</dbReference>
<dbReference type="GO" id="GO:0006511">
    <property type="term" value="P:ubiquitin-dependent protein catabolic process"/>
    <property type="evidence" value="ECO:0007669"/>
    <property type="project" value="TreeGrafter"/>
</dbReference>
<evidence type="ECO:0000256" key="1">
    <source>
        <dbReference type="SAM" id="MobiDB-lite"/>
    </source>
</evidence>
<feature type="region of interest" description="Disordered" evidence="1">
    <location>
        <begin position="222"/>
        <end position="261"/>
    </location>
</feature>
<accession>A0AAJ7UCH2</accession>
<dbReference type="FunFam" id="1.10.8.10:FF:000041">
    <property type="entry name" value="ubiquitin-like protein 7"/>
    <property type="match status" value="1"/>
</dbReference>
<feature type="compositionally biased region" description="Polar residues" evidence="1">
    <location>
        <begin position="283"/>
        <end position="296"/>
    </location>
</feature>
<dbReference type="SUPFAM" id="SSF46934">
    <property type="entry name" value="UBA-like"/>
    <property type="match status" value="1"/>
</dbReference>
<dbReference type="Pfam" id="PF00240">
    <property type="entry name" value="ubiquitin"/>
    <property type="match status" value="1"/>
</dbReference>
<dbReference type="SUPFAM" id="SSF54236">
    <property type="entry name" value="Ubiquitin-like"/>
    <property type="match status" value="1"/>
</dbReference>